<proteinExistence type="predicted"/>
<evidence type="ECO:0000313" key="1">
    <source>
        <dbReference type="EMBL" id="GAG00404.1"/>
    </source>
</evidence>
<dbReference type="AlphaFoldDB" id="X0U3P7"/>
<dbReference type="EMBL" id="BARS01029020">
    <property type="protein sequence ID" value="GAG00404.1"/>
    <property type="molecule type" value="Genomic_DNA"/>
</dbReference>
<feature type="non-terminal residue" evidence="1">
    <location>
        <position position="1"/>
    </location>
</feature>
<sequence length="44" mass="5091">AVIKVKDGYRLMDLFYSHHNCIVVGDKSEDLKYMAKVFDLDIIS</sequence>
<accession>X0U3P7</accession>
<comment type="caution">
    <text evidence="1">The sequence shown here is derived from an EMBL/GenBank/DDBJ whole genome shotgun (WGS) entry which is preliminary data.</text>
</comment>
<gene>
    <name evidence="1" type="ORF">S01H1_45416</name>
</gene>
<name>X0U3P7_9ZZZZ</name>
<organism evidence="1">
    <name type="scientific">marine sediment metagenome</name>
    <dbReference type="NCBI Taxonomy" id="412755"/>
    <lineage>
        <taxon>unclassified sequences</taxon>
        <taxon>metagenomes</taxon>
        <taxon>ecological metagenomes</taxon>
    </lineage>
</organism>
<reference evidence="1" key="1">
    <citation type="journal article" date="2014" name="Front. Microbiol.">
        <title>High frequency of phylogenetically diverse reductive dehalogenase-homologous genes in deep subseafloor sedimentary metagenomes.</title>
        <authorList>
            <person name="Kawai M."/>
            <person name="Futagami T."/>
            <person name="Toyoda A."/>
            <person name="Takaki Y."/>
            <person name="Nishi S."/>
            <person name="Hori S."/>
            <person name="Arai W."/>
            <person name="Tsubouchi T."/>
            <person name="Morono Y."/>
            <person name="Uchiyama I."/>
            <person name="Ito T."/>
            <person name="Fujiyama A."/>
            <person name="Inagaki F."/>
            <person name="Takami H."/>
        </authorList>
    </citation>
    <scope>NUCLEOTIDE SEQUENCE</scope>
    <source>
        <strain evidence="1">Expedition CK06-06</strain>
    </source>
</reference>
<protein>
    <submittedName>
        <fullName evidence="1">Uncharacterized protein</fullName>
    </submittedName>
</protein>